<dbReference type="InterPro" id="IPR045194">
    <property type="entry name" value="MGRN1/RNF157-like"/>
</dbReference>
<proteinExistence type="predicted"/>
<accession>A0AA48L8T1</accession>
<reference evidence="3" key="1">
    <citation type="journal article" date="2023" name="BMC Genomics">
        <title>Chromosome-level genome assemblies of Cutaneotrichosporon spp. (Trichosporonales, Basidiomycota) reveal imbalanced evolution between nucleotide sequences and chromosome synteny.</title>
        <authorList>
            <person name="Kobayashi Y."/>
            <person name="Kayamori A."/>
            <person name="Aoki K."/>
            <person name="Shiwa Y."/>
            <person name="Matsutani M."/>
            <person name="Fujita N."/>
            <person name="Sugita T."/>
            <person name="Iwasaki W."/>
            <person name="Tanaka N."/>
            <person name="Takashima M."/>
        </authorList>
    </citation>
    <scope>NUCLEOTIDE SEQUENCE</scope>
    <source>
        <strain evidence="3">HIS019</strain>
    </source>
</reference>
<sequence length="672" mass="71683">MAALSHWASADSAGFRRQSRSGSFLGPPRLFTGAYYPAIQQTVVVDGALPGTTESKDEVKVRKRETIFGPDVGDDDQPGWTEGGDGKAVSVDVVKRWVDKAKGEEGLHTTTTLQALVNLKRPSLLLHPLDHVPEADVTSAPVPPAQPLHLLKFNYDAMTPLVNITLSLYPNNKSDEVVSHQPPKVLYTGVHPGGFNKLFDLPKEAALDLNLAIVPIAPVEEAIEEEDESRAAAPPASVTTSRTSGERAEPTADPDPTAIPEHHQEQQHTGRRFGLFRRQREHDVEANIEMTPTNEPPAEETKKEDKKEEEEEHGMRLVISLEAIGPEGEPLRRRNAQLTHILVSGTWVPDAGATDHSGTGKRVWVVKVVRREAQIGGHSFLLKEIYGLSSAAGADSTYPPTSSDPYASTPNECIVCLTSPRDVVLLPCRHLVVCRECAVGMVEFGAGGRVARRDDEAAAAAATAGGATTGTTEEPPQMGVGIGGLLTPAPAPPPAPRRKKKAKGWYCPVCRQPYTSLLRLALPSSKESGAATPGVIEPVQRAGSIRSMRTTRSTRSVATLPRGAEEMLSGLGPEISDDEDDEDDDRERIEARERAEELERPQFVIGEATTSPPPRTATPSQQADVQTPPASPPARATAAGPPVTSIPAAPGPSATADPSAAPAAAVAALRVE</sequence>
<dbReference type="InterPro" id="IPR001841">
    <property type="entry name" value="Znf_RING"/>
</dbReference>
<feature type="region of interest" description="Disordered" evidence="1">
    <location>
        <begin position="224"/>
        <end position="273"/>
    </location>
</feature>
<name>A0AA48L8T1_9TREE</name>
<feature type="compositionally biased region" description="Acidic residues" evidence="1">
    <location>
        <begin position="575"/>
        <end position="585"/>
    </location>
</feature>
<organism evidence="3 4">
    <name type="scientific">Cutaneotrichosporon cavernicola</name>
    <dbReference type="NCBI Taxonomy" id="279322"/>
    <lineage>
        <taxon>Eukaryota</taxon>
        <taxon>Fungi</taxon>
        <taxon>Dikarya</taxon>
        <taxon>Basidiomycota</taxon>
        <taxon>Agaricomycotina</taxon>
        <taxon>Tremellomycetes</taxon>
        <taxon>Trichosporonales</taxon>
        <taxon>Trichosporonaceae</taxon>
        <taxon>Cutaneotrichosporon</taxon>
    </lineage>
</organism>
<feature type="region of interest" description="Disordered" evidence="1">
    <location>
        <begin position="461"/>
        <end position="502"/>
    </location>
</feature>
<feature type="region of interest" description="Disordered" evidence="1">
    <location>
        <begin position="285"/>
        <end position="315"/>
    </location>
</feature>
<dbReference type="RefSeq" id="XP_060459338.1">
    <property type="nucleotide sequence ID" value="XM_060603000.1"/>
</dbReference>
<dbReference type="Pfam" id="PF13920">
    <property type="entry name" value="zf-C3HC4_3"/>
    <property type="match status" value="1"/>
</dbReference>
<dbReference type="PANTHER" id="PTHR22996:SF0">
    <property type="entry name" value="RE60872P-RELATED"/>
    <property type="match status" value="1"/>
</dbReference>
<dbReference type="AlphaFoldDB" id="A0AA48L8T1"/>
<dbReference type="Gene3D" id="3.30.40.10">
    <property type="entry name" value="Zinc/RING finger domain, C3HC4 (zinc finger)"/>
    <property type="match status" value="1"/>
</dbReference>
<evidence type="ECO:0000313" key="4">
    <source>
        <dbReference type="Proteomes" id="UP001233271"/>
    </source>
</evidence>
<dbReference type="InterPro" id="IPR013083">
    <property type="entry name" value="Znf_RING/FYVE/PHD"/>
</dbReference>
<feature type="compositionally biased region" description="Basic and acidic residues" evidence="1">
    <location>
        <begin position="586"/>
        <end position="600"/>
    </location>
</feature>
<feature type="compositionally biased region" description="Low complexity" evidence="1">
    <location>
        <begin position="545"/>
        <end position="559"/>
    </location>
</feature>
<keyword evidence="4" id="KW-1185">Reference proteome</keyword>
<dbReference type="GeneID" id="85497943"/>
<protein>
    <recommendedName>
        <fullName evidence="2">RING-type domain-containing protein</fullName>
    </recommendedName>
</protein>
<evidence type="ECO:0000259" key="2">
    <source>
        <dbReference type="SMART" id="SM00184"/>
    </source>
</evidence>
<gene>
    <name evidence="3" type="ORF">CcaverHIS019_0605320</name>
</gene>
<feature type="domain" description="RING-type" evidence="2">
    <location>
        <begin position="413"/>
        <end position="510"/>
    </location>
</feature>
<feature type="compositionally biased region" description="Low complexity" evidence="1">
    <location>
        <begin position="461"/>
        <end position="474"/>
    </location>
</feature>
<evidence type="ECO:0000313" key="3">
    <source>
        <dbReference type="EMBL" id="BEI94073.1"/>
    </source>
</evidence>
<dbReference type="Proteomes" id="UP001233271">
    <property type="component" value="Chromosome 6"/>
</dbReference>
<feature type="compositionally biased region" description="Low complexity" evidence="1">
    <location>
        <begin position="633"/>
        <end position="672"/>
    </location>
</feature>
<dbReference type="SMART" id="SM00184">
    <property type="entry name" value="RING"/>
    <property type="match status" value="1"/>
</dbReference>
<dbReference type="SUPFAM" id="SSF57850">
    <property type="entry name" value="RING/U-box"/>
    <property type="match status" value="1"/>
</dbReference>
<dbReference type="GO" id="GO:0016567">
    <property type="term" value="P:protein ubiquitination"/>
    <property type="evidence" value="ECO:0007669"/>
    <property type="project" value="TreeGrafter"/>
</dbReference>
<evidence type="ECO:0000256" key="1">
    <source>
        <dbReference type="SAM" id="MobiDB-lite"/>
    </source>
</evidence>
<dbReference type="GO" id="GO:0061630">
    <property type="term" value="F:ubiquitin protein ligase activity"/>
    <property type="evidence" value="ECO:0007669"/>
    <property type="project" value="UniProtKB-EC"/>
</dbReference>
<feature type="region of interest" description="Disordered" evidence="1">
    <location>
        <begin position="545"/>
        <end position="672"/>
    </location>
</feature>
<dbReference type="GO" id="GO:0005737">
    <property type="term" value="C:cytoplasm"/>
    <property type="evidence" value="ECO:0007669"/>
    <property type="project" value="TreeGrafter"/>
</dbReference>
<dbReference type="EMBL" id="AP028217">
    <property type="protein sequence ID" value="BEI94073.1"/>
    <property type="molecule type" value="Genomic_DNA"/>
</dbReference>
<dbReference type="KEGG" id="ccac:CcaHIS019_0605320"/>
<dbReference type="GO" id="GO:0008270">
    <property type="term" value="F:zinc ion binding"/>
    <property type="evidence" value="ECO:0007669"/>
    <property type="project" value="UniProtKB-KW"/>
</dbReference>
<dbReference type="PANTHER" id="PTHR22996">
    <property type="entry name" value="MAHOGUNIN"/>
    <property type="match status" value="1"/>
</dbReference>